<sequence>MMRAGANRLRSKIGSGEAAPVDMHADQLTITAATVRALVADQFPGWRDLPVRAVAAHGTVNAIFRLGDGLAARFPLRPGDPGEVRRELASEADAARELLGRTPFRTPEPVALGEPGAGYPLPWSVQTWLPGTPATPDSCAGSAPFARDLAAFVLAVRAIGTRGRVFRGGGRGGELRTHDAWLETCFERGEHLLDVPRLRRLWAELRLLPRGDAPDVMSHTDLIPGNVLVAGGRLTGVIDVGGFGPADPALDLVGAWHLLDAGPRRVFRDALGCADDEWARGRAWAFQQAMGLVWYYAASNPAMSGLGRRTLARVTADEREHGALSPGHGEHID</sequence>
<dbReference type="Pfam" id="PF01636">
    <property type="entry name" value="APH"/>
    <property type="match status" value="1"/>
</dbReference>
<organism evidence="2 3">
    <name type="scientific">Saccharothrix xinjiangensis</name>
    <dbReference type="NCBI Taxonomy" id="204798"/>
    <lineage>
        <taxon>Bacteria</taxon>
        <taxon>Bacillati</taxon>
        <taxon>Actinomycetota</taxon>
        <taxon>Actinomycetes</taxon>
        <taxon>Pseudonocardiales</taxon>
        <taxon>Pseudonocardiaceae</taxon>
        <taxon>Saccharothrix</taxon>
    </lineage>
</organism>
<accession>A0ABV9Y1D8</accession>
<protein>
    <submittedName>
        <fullName evidence="2">Aminoglycoside phosphotransferase family protein</fullName>
        <ecNumber evidence="2">2.7.-.-</ecNumber>
    </submittedName>
</protein>
<dbReference type="SUPFAM" id="SSF56112">
    <property type="entry name" value="Protein kinase-like (PK-like)"/>
    <property type="match status" value="1"/>
</dbReference>
<dbReference type="InterPro" id="IPR051678">
    <property type="entry name" value="AGP_Transferase"/>
</dbReference>
<evidence type="ECO:0000313" key="2">
    <source>
        <dbReference type="EMBL" id="MFC5055293.1"/>
    </source>
</evidence>
<dbReference type="InterPro" id="IPR002575">
    <property type="entry name" value="Aminoglycoside_PTrfase"/>
</dbReference>
<reference evidence="3" key="1">
    <citation type="journal article" date="2019" name="Int. J. Syst. Evol. Microbiol.">
        <title>The Global Catalogue of Microorganisms (GCM) 10K type strain sequencing project: providing services to taxonomists for standard genome sequencing and annotation.</title>
        <authorList>
            <consortium name="The Broad Institute Genomics Platform"/>
            <consortium name="The Broad Institute Genome Sequencing Center for Infectious Disease"/>
            <person name="Wu L."/>
            <person name="Ma J."/>
        </authorList>
    </citation>
    <scope>NUCLEOTIDE SEQUENCE [LARGE SCALE GENOMIC DNA]</scope>
    <source>
        <strain evidence="3">KCTC 12848</strain>
    </source>
</reference>
<dbReference type="EC" id="2.7.-.-" evidence="2"/>
<evidence type="ECO:0000259" key="1">
    <source>
        <dbReference type="Pfam" id="PF01636"/>
    </source>
</evidence>
<gene>
    <name evidence="2" type="ORF">ACFPFM_16165</name>
</gene>
<dbReference type="Proteomes" id="UP001595833">
    <property type="component" value="Unassembled WGS sequence"/>
</dbReference>
<dbReference type="InterPro" id="IPR011009">
    <property type="entry name" value="Kinase-like_dom_sf"/>
</dbReference>
<dbReference type="PANTHER" id="PTHR21310:SF42">
    <property type="entry name" value="BIFUNCTIONAL AAC_APH"/>
    <property type="match status" value="1"/>
</dbReference>
<evidence type="ECO:0000313" key="3">
    <source>
        <dbReference type="Proteomes" id="UP001595833"/>
    </source>
</evidence>
<dbReference type="EMBL" id="JBHSJB010000012">
    <property type="protein sequence ID" value="MFC5055293.1"/>
    <property type="molecule type" value="Genomic_DNA"/>
</dbReference>
<keyword evidence="2" id="KW-0808">Transferase</keyword>
<dbReference type="CDD" id="cd05155">
    <property type="entry name" value="APH_ChoK_like_1"/>
    <property type="match status" value="1"/>
</dbReference>
<name>A0ABV9Y1D8_9PSEU</name>
<dbReference type="RefSeq" id="WP_344040436.1">
    <property type="nucleotide sequence ID" value="NZ_BAAAKE010000022.1"/>
</dbReference>
<dbReference type="Gene3D" id="3.30.200.20">
    <property type="entry name" value="Phosphorylase Kinase, domain 1"/>
    <property type="match status" value="1"/>
</dbReference>
<dbReference type="PANTHER" id="PTHR21310">
    <property type="entry name" value="AMINOGLYCOSIDE PHOSPHOTRANSFERASE-RELATED-RELATED"/>
    <property type="match status" value="1"/>
</dbReference>
<feature type="domain" description="Aminoglycoside phosphotransferase" evidence="1">
    <location>
        <begin position="56"/>
        <end position="284"/>
    </location>
</feature>
<dbReference type="GO" id="GO:0016740">
    <property type="term" value="F:transferase activity"/>
    <property type="evidence" value="ECO:0007669"/>
    <property type="project" value="UniProtKB-KW"/>
</dbReference>
<comment type="caution">
    <text evidence="2">The sequence shown here is derived from an EMBL/GenBank/DDBJ whole genome shotgun (WGS) entry which is preliminary data.</text>
</comment>
<proteinExistence type="predicted"/>
<dbReference type="Gene3D" id="3.90.1200.10">
    <property type="match status" value="1"/>
</dbReference>
<keyword evidence="3" id="KW-1185">Reference proteome</keyword>